<dbReference type="EMBL" id="MZGX01000017">
    <property type="protein sequence ID" value="OPX43469.1"/>
    <property type="molecule type" value="Genomic_DNA"/>
</dbReference>
<reference evidence="2 3" key="1">
    <citation type="submission" date="2017-03" db="EMBL/GenBank/DDBJ databases">
        <title>Genome sequence of Clostridium hungatei DSM 14427.</title>
        <authorList>
            <person name="Poehlein A."/>
            <person name="Daniel R."/>
        </authorList>
    </citation>
    <scope>NUCLEOTIDE SEQUENCE [LARGE SCALE GENOMIC DNA]</scope>
    <source>
        <strain evidence="2 3">DSM 14427</strain>
    </source>
</reference>
<dbReference type="PANTHER" id="PTHR33221:SF5">
    <property type="entry name" value="HTH-TYPE TRANSCRIPTIONAL REGULATOR ISCR"/>
    <property type="match status" value="1"/>
</dbReference>
<evidence type="ECO:0000313" key="3">
    <source>
        <dbReference type="Proteomes" id="UP000191554"/>
    </source>
</evidence>
<dbReference type="STRING" id="48256.CLHUN_26160"/>
<accession>A0A1V4SHV9</accession>
<keyword evidence="1" id="KW-0238">DNA-binding</keyword>
<dbReference type="InterPro" id="IPR036390">
    <property type="entry name" value="WH_DNA-bd_sf"/>
</dbReference>
<keyword evidence="3" id="KW-1185">Reference proteome</keyword>
<proteinExistence type="predicted"/>
<organism evidence="2 3">
    <name type="scientific">Ruminiclostridium hungatei</name>
    <name type="common">Clostridium hungatei</name>
    <dbReference type="NCBI Taxonomy" id="48256"/>
    <lineage>
        <taxon>Bacteria</taxon>
        <taxon>Bacillati</taxon>
        <taxon>Bacillota</taxon>
        <taxon>Clostridia</taxon>
        <taxon>Eubacteriales</taxon>
        <taxon>Oscillospiraceae</taxon>
        <taxon>Ruminiclostridium</taxon>
    </lineage>
</organism>
<dbReference type="SUPFAM" id="SSF46785">
    <property type="entry name" value="Winged helix' DNA-binding domain"/>
    <property type="match status" value="1"/>
</dbReference>
<dbReference type="GO" id="GO:0003677">
    <property type="term" value="F:DNA binding"/>
    <property type="evidence" value="ECO:0007669"/>
    <property type="project" value="UniProtKB-KW"/>
</dbReference>
<evidence type="ECO:0000256" key="1">
    <source>
        <dbReference type="ARBA" id="ARBA00023125"/>
    </source>
</evidence>
<dbReference type="PROSITE" id="PS51197">
    <property type="entry name" value="HTH_RRF2_2"/>
    <property type="match status" value="1"/>
</dbReference>
<dbReference type="Pfam" id="PF02082">
    <property type="entry name" value="Rrf2"/>
    <property type="match status" value="1"/>
</dbReference>
<name>A0A1V4SHV9_RUMHU</name>
<protein>
    <submittedName>
        <fullName evidence="2">HTH-type transcriptional regulator CymR</fullName>
    </submittedName>
</protein>
<comment type="caution">
    <text evidence="2">The sequence shown here is derived from an EMBL/GenBank/DDBJ whole genome shotgun (WGS) entry which is preliminary data.</text>
</comment>
<dbReference type="PROSITE" id="PS01332">
    <property type="entry name" value="HTH_RRF2_1"/>
    <property type="match status" value="1"/>
</dbReference>
<dbReference type="PANTHER" id="PTHR33221">
    <property type="entry name" value="WINGED HELIX-TURN-HELIX TRANSCRIPTIONAL REGULATOR, RRF2 FAMILY"/>
    <property type="match status" value="1"/>
</dbReference>
<dbReference type="InterPro" id="IPR030489">
    <property type="entry name" value="TR_Rrf2-type_CS"/>
</dbReference>
<dbReference type="NCBIfam" id="TIGR00738">
    <property type="entry name" value="rrf2_super"/>
    <property type="match status" value="1"/>
</dbReference>
<sequence>MISVKVSTKGRYGLRAIVDLAVHDRDGQVSLKCVAERQGLSENYLEQLFSSLKKSGLVKSIRGAQGGYLLAKSAESISVGDVLRSLEGTLCPVDCIDLEMPVSCDKADYCVTATVWAKLRDKINEVVDSISIADLVLEYESKTKNDYIYYI</sequence>
<dbReference type="GO" id="GO:0005829">
    <property type="term" value="C:cytosol"/>
    <property type="evidence" value="ECO:0007669"/>
    <property type="project" value="TreeGrafter"/>
</dbReference>
<dbReference type="Proteomes" id="UP000191554">
    <property type="component" value="Unassembled WGS sequence"/>
</dbReference>
<gene>
    <name evidence="2" type="primary">cymR</name>
    <name evidence="2" type="ORF">CLHUN_26160</name>
</gene>
<dbReference type="InterPro" id="IPR036388">
    <property type="entry name" value="WH-like_DNA-bd_sf"/>
</dbReference>
<dbReference type="AlphaFoldDB" id="A0A1V4SHV9"/>
<dbReference type="GO" id="GO:0003700">
    <property type="term" value="F:DNA-binding transcription factor activity"/>
    <property type="evidence" value="ECO:0007669"/>
    <property type="project" value="TreeGrafter"/>
</dbReference>
<dbReference type="Gene3D" id="1.10.10.10">
    <property type="entry name" value="Winged helix-like DNA-binding domain superfamily/Winged helix DNA-binding domain"/>
    <property type="match status" value="1"/>
</dbReference>
<evidence type="ECO:0000313" key="2">
    <source>
        <dbReference type="EMBL" id="OPX43469.1"/>
    </source>
</evidence>
<dbReference type="InterPro" id="IPR000944">
    <property type="entry name" value="Tscrpt_reg_Rrf2"/>
</dbReference>